<keyword evidence="3" id="KW-1185">Reference proteome</keyword>
<reference evidence="2 3" key="1">
    <citation type="submission" date="2017-06" db="EMBL/GenBank/DDBJ databases">
        <title>Description of Rhodopirellula bahusiensis sp. nov.</title>
        <authorList>
            <person name="Kizina J."/>
            <person name="Harder J."/>
        </authorList>
    </citation>
    <scope>NUCLEOTIDE SEQUENCE [LARGE SCALE GENOMIC DNA]</scope>
    <source>
        <strain evidence="2 3">SWK21</strain>
    </source>
</reference>
<feature type="transmembrane region" description="Helical" evidence="1">
    <location>
        <begin position="67"/>
        <end position="84"/>
    </location>
</feature>
<accession>A0A2G1WCD7</accession>
<sequence>MPVMPQLIFLATATSAIGLPLIALIMLMVSKLSVGAAARRAERRFLALLVIMTVITARTVTTSEPTWLIHTVTLAVMIVGSLWIPGQHPPRTNSSPEHTSLAGS</sequence>
<organism evidence="2 3">
    <name type="scientific">Rhodopirellula bahusiensis</name>
    <dbReference type="NCBI Taxonomy" id="2014065"/>
    <lineage>
        <taxon>Bacteria</taxon>
        <taxon>Pseudomonadati</taxon>
        <taxon>Planctomycetota</taxon>
        <taxon>Planctomycetia</taxon>
        <taxon>Pirellulales</taxon>
        <taxon>Pirellulaceae</taxon>
        <taxon>Rhodopirellula</taxon>
    </lineage>
</organism>
<gene>
    <name evidence="2" type="ORF">CEE69_04815</name>
</gene>
<keyword evidence="1" id="KW-1133">Transmembrane helix</keyword>
<dbReference type="EMBL" id="NIZW01000002">
    <property type="protein sequence ID" value="PHQ36676.1"/>
    <property type="molecule type" value="Genomic_DNA"/>
</dbReference>
<dbReference type="OrthoDB" id="283426at2"/>
<evidence type="ECO:0000313" key="3">
    <source>
        <dbReference type="Proteomes" id="UP000225740"/>
    </source>
</evidence>
<evidence type="ECO:0000256" key="1">
    <source>
        <dbReference type="SAM" id="Phobius"/>
    </source>
</evidence>
<dbReference type="Proteomes" id="UP000225740">
    <property type="component" value="Unassembled WGS sequence"/>
</dbReference>
<proteinExistence type="predicted"/>
<feature type="transmembrane region" description="Helical" evidence="1">
    <location>
        <begin position="6"/>
        <end position="29"/>
    </location>
</feature>
<keyword evidence="1" id="KW-0472">Membrane</keyword>
<dbReference type="AlphaFoldDB" id="A0A2G1WCD7"/>
<protein>
    <submittedName>
        <fullName evidence="2">Uncharacterized protein</fullName>
    </submittedName>
</protein>
<name>A0A2G1WCD7_9BACT</name>
<feature type="transmembrane region" description="Helical" evidence="1">
    <location>
        <begin position="41"/>
        <end position="61"/>
    </location>
</feature>
<keyword evidence="1" id="KW-0812">Transmembrane</keyword>
<evidence type="ECO:0000313" key="2">
    <source>
        <dbReference type="EMBL" id="PHQ36676.1"/>
    </source>
</evidence>
<comment type="caution">
    <text evidence="2">The sequence shown here is derived from an EMBL/GenBank/DDBJ whole genome shotgun (WGS) entry which is preliminary data.</text>
</comment>